<evidence type="ECO:0000313" key="2">
    <source>
        <dbReference type="EMBL" id="WAT88883.1"/>
    </source>
</evidence>
<sequence length="306" mass="35502">MKNVIDILARRKAREFMCKYTEDSRGIFVDGNGKLIHKSEFGEYRERIVKELLSCFLPTYYKFGEGFIVDRSNERTTQCDVVIYNGIETPRIETDDLRRFYPIETVYSIGEVKSKLSKTQLKEALLKLMEVKKIRNNEPVSTMPINPFNEDLTHEKRHLEISEPEYRNKCETITFWNPSFNEFQNVVSFLVCESINFGDEDILDVIADIYPPSIADASRRHNFILSIEDGFISYNTSDDNDKLVPYNFPNRGEIATSYRFVEPSDEGDHILAFLSSLVDAVSKNCIYKFDICSYVGSFKEKNAPMR</sequence>
<evidence type="ECO:0000313" key="3">
    <source>
        <dbReference type="Proteomes" id="UP001156560"/>
    </source>
</evidence>
<dbReference type="AlphaFoldDB" id="A0AA47JDM2"/>
<organism evidence="2 3">
    <name type="scientific">Vibrio parahaemolyticus</name>
    <dbReference type="NCBI Taxonomy" id="670"/>
    <lineage>
        <taxon>Bacteria</taxon>
        <taxon>Pseudomonadati</taxon>
        <taxon>Pseudomonadota</taxon>
        <taxon>Gammaproteobacteria</taxon>
        <taxon>Vibrionales</taxon>
        <taxon>Vibrionaceae</taxon>
        <taxon>Vibrio</taxon>
    </lineage>
</organism>
<dbReference type="CDD" id="cd21173">
    <property type="entry name" value="NucC-like"/>
    <property type="match status" value="1"/>
</dbReference>
<proteinExistence type="predicted"/>
<reference evidence="2" key="1">
    <citation type="submission" date="2022-12" db="EMBL/GenBank/DDBJ databases">
        <title>Vibrio parahaemolyticus become highly virulent by producing novel Tc toxins.</title>
        <authorList>
            <person name="Yang F."/>
            <person name="You Y."/>
            <person name="Lai Q."/>
            <person name="Xu L."/>
            <person name="Li F."/>
        </authorList>
    </citation>
    <scope>NUCLEOTIDE SEQUENCE</scope>
    <source>
        <strain evidence="2">Vp-HL-202005</strain>
    </source>
</reference>
<evidence type="ECO:0000259" key="1">
    <source>
        <dbReference type="Pfam" id="PF20247"/>
    </source>
</evidence>
<dbReference type="Pfam" id="PF20247">
    <property type="entry name" value="DUF6602"/>
    <property type="match status" value="1"/>
</dbReference>
<dbReference type="Proteomes" id="UP001156560">
    <property type="component" value="Chromosome 1"/>
</dbReference>
<dbReference type="RefSeq" id="WP_140059233.1">
    <property type="nucleotide sequence ID" value="NZ_CP114194.1"/>
</dbReference>
<feature type="domain" description="DUF6602" evidence="1">
    <location>
        <begin position="34"/>
        <end position="133"/>
    </location>
</feature>
<dbReference type="InterPro" id="IPR046537">
    <property type="entry name" value="DUF6602"/>
</dbReference>
<name>A0AA47JDM2_VIBPH</name>
<dbReference type="EMBL" id="CP114194">
    <property type="protein sequence ID" value="WAT88883.1"/>
    <property type="molecule type" value="Genomic_DNA"/>
</dbReference>
<protein>
    <recommendedName>
        <fullName evidence="1">DUF6602 domain-containing protein</fullName>
    </recommendedName>
</protein>
<accession>A0AA47JDM2</accession>
<gene>
    <name evidence="2" type="ORF">O1Q84_09245</name>
</gene>